<evidence type="ECO:0000313" key="2">
    <source>
        <dbReference type="EMBL" id="KAA1423724.1"/>
    </source>
</evidence>
<dbReference type="Gene3D" id="3.60.15.10">
    <property type="entry name" value="Ribonuclease Z/Hydroxyacylglutathione hydrolase-like"/>
    <property type="match status" value="1"/>
</dbReference>
<evidence type="ECO:0000259" key="1">
    <source>
        <dbReference type="Pfam" id="PF12706"/>
    </source>
</evidence>
<dbReference type="SUPFAM" id="SSF56281">
    <property type="entry name" value="Metallo-hydrolase/oxidoreductase"/>
    <property type="match status" value="1"/>
</dbReference>
<dbReference type="OrthoDB" id="9805728at2"/>
<protein>
    <submittedName>
        <fullName evidence="2">MBL fold metallo-hydrolase</fullName>
    </submittedName>
</protein>
<dbReference type="RefSeq" id="WP_149769243.1">
    <property type="nucleotide sequence ID" value="NZ_VDFQ02000002.1"/>
</dbReference>
<gene>
    <name evidence="2" type="ORF">FE697_009120</name>
</gene>
<comment type="caution">
    <text evidence="2">The sequence shown here is derived from an EMBL/GenBank/DDBJ whole genome shotgun (WGS) entry which is preliminary data.</text>
</comment>
<proteinExistence type="predicted"/>
<dbReference type="EMBL" id="VDFQ02000002">
    <property type="protein sequence ID" value="KAA1423724.1"/>
    <property type="molecule type" value="Genomic_DNA"/>
</dbReference>
<dbReference type="Proteomes" id="UP000307768">
    <property type="component" value="Unassembled WGS sequence"/>
</dbReference>
<dbReference type="PANTHER" id="PTHR15032">
    <property type="entry name" value="N-ACYL-PHOSPHATIDYLETHANOLAMINE-HYDROLYZING PHOSPHOLIPASE D"/>
    <property type="match status" value="1"/>
</dbReference>
<dbReference type="PANTHER" id="PTHR15032:SF36">
    <property type="entry name" value="METALLO-BETA-LACTAMASE DOMAIN-CONTAINING PROTEIN"/>
    <property type="match status" value="1"/>
</dbReference>
<evidence type="ECO:0000313" key="3">
    <source>
        <dbReference type="Proteomes" id="UP000307768"/>
    </source>
</evidence>
<organism evidence="2 3">
    <name type="scientific">Mumia zhuanghuii</name>
    <dbReference type="NCBI Taxonomy" id="2585211"/>
    <lineage>
        <taxon>Bacteria</taxon>
        <taxon>Bacillati</taxon>
        <taxon>Actinomycetota</taxon>
        <taxon>Actinomycetes</taxon>
        <taxon>Propionibacteriales</taxon>
        <taxon>Nocardioidaceae</taxon>
        <taxon>Mumia</taxon>
    </lineage>
</organism>
<keyword evidence="2" id="KW-0378">Hydrolase</keyword>
<reference evidence="2 3" key="1">
    <citation type="submission" date="2019-09" db="EMBL/GenBank/DDBJ databases">
        <title>Mumia zhuanghuii sp. nov. isolated from the intestinal contents of plateau pika (Ochotona curzoniae) in the Qinghai-Tibet plateau of China.</title>
        <authorList>
            <person name="Tian Z."/>
        </authorList>
    </citation>
    <scope>NUCLEOTIDE SEQUENCE [LARGE SCALE GENOMIC DNA]</scope>
    <source>
        <strain evidence="3">350</strain>
    </source>
</reference>
<feature type="domain" description="Metallo-beta-lactamase" evidence="1">
    <location>
        <begin position="22"/>
        <end position="203"/>
    </location>
</feature>
<dbReference type="AlphaFoldDB" id="A0A5Q6S099"/>
<dbReference type="GO" id="GO:0005737">
    <property type="term" value="C:cytoplasm"/>
    <property type="evidence" value="ECO:0007669"/>
    <property type="project" value="TreeGrafter"/>
</dbReference>
<dbReference type="InterPro" id="IPR001279">
    <property type="entry name" value="Metallo-B-lactamas"/>
</dbReference>
<name>A0A5Q6S099_9ACTN</name>
<accession>A0A5Q6S099</accession>
<sequence>MTTLSVTWWGHSTSTVELGGVRVLTDPVLVNRFVHLSRRSPAPGPSAALADLVLISHLHLDHFHLPSLRRIRPGTPIVVPGASSDLLTGLDLDVHEVLPGDVLDIAGLQVQVLEADHPATRHRWSRRVSPPLGFRVSAPGNESFWFPGDTGPRTDVSHVAPVDLALVPVGGWGPTLGDDHVDPVQATDLVMQVGARWAVPVHWGTFWPVGMGRIGAATRQHLFETPGQRFVDAAEGAPFRAVLAPHGARVALD</sequence>
<dbReference type="InterPro" id="IPR036866">
    <property type="entry name" value="RibonucZ/Hydroxyglut_hydro"/>
</dbReference>
<dbReference type="GO" id="GO:0016787">
    <property type="term" value="F:hydrolase activity"/>
    <property type="evidence" value="ECO:0007669"/>
    <property type="project" value="UniProtKB-KW"/>
</dbReference>
<dbReference type="Pfam" id="PF12706">
    <property type="entry name" value="Lactamase_B_2"/>
    <property type="match status" value="1"/>
</dbReference>